<dbReference type="EMBL" id="LSSL01003190">
    <property type="protein sequence ID" value="OLY80736.1"/>
    <property type="molecule type" value="Genomic_DNA"/>
</dbReference>
<dbReference type="AlphaFoldDB" id="A0A1R0GV01"/>
<evidence type="ECO:0000313" key="3">
    <source>
        <dbReference type="Proteomes" id="UP000187455"/>
    </source>
</evidence>
<dbReference type="OrthoDB" id="5534248at2759"/>
<dbReference type="STRING" id="133383.A0A1R0GV01"/>
<dbReference type="InterPro" id="IPR000477">
    <property type="entry name" value="RT_dom"/>
</dbReference>
<comment type="caution">
    <text evidence="2">The sequence shown here is derived from an EMBL/GenBank/DDBJ whole genome shotgun (WGS) entry which is preliminary data.</text>
</comment>
<protein>
    <recommendedName>
        <fullName evidence="1">Reverse transcriptase domain-containing protein</fullName>
    </recommendedName>
</protein>
<keyword evidence="3" id="KW-1185">Reference proteome</keyword>
<organism evidence="2 3">
    <name type="scientific">Smittium mucronatum</name>
    <dbReference type="NCBI Taxonomy" id="133383"/>
    <lineage>
        <taxon>Eukaryota</taxon>
        <taxon>Fungi</taxon>
        <taxon>Fungi incertae sedis</taxon>
        <taxon>Zoopagomycota</taxon>
        <taxon>Kickxellomycotina</taxon>
        <taxon>Harpellomycetes</taxon>
        <taxon>Harpellales</taxon>
        <taxon>Legeriomycetaceae</taxon>
        <taxon>Smittium</taxon>
    </lineage>
</organism>
<feature type="domain" description="Reverse transcriptase" evidence="1">
    <location>
        <begin position="1"/>
        <end position="71"/>
    </location>
</feature>
<accession>A0A1R0GV01</accession>
<evidence type="ECO:0000259" key="1">
    <source>
        <dbReference type="PROSITE" id="PS50878"/>
    </source>
</evidence>
<gene>
    <name evidence="2" type="ORF">AYI68_g5159</name>
</gene>
<sequence length="71" mass="7720">MRQGFPASPILFNFFINCIFEGMEEMYVPSLSKKNPGLLFANDAVITSPLEPIPSGYGAASSAKRSLVGFF</sequence>
<evidence type="ECO:0000313" key="2">
    <source>
        <dbReference type="EMBL" id="OLY80736.1"/>
    </source>
</evidence>
<name>A0A1R0GV01_9FUNG</name>
<reference evidence="2 3" key="1">
    <citation type="journal article" date="2016" name="Mol. Biol. Evol.">
        <title>Genome-Wide Survey of Gut Fungi (Harpellales) Reveals the First Horizontally Transferred Ubiquitin Gene from a Mosquito Host.</title>
        <authorList>
            <person name="Wang Y."/>
            <person name="White M.M."/>
            <person name="Kvist S."/>
            <person name="Moncalvo J.M."/>
        </authorList>
    </citation>
    <scope>NUCLEOTIDE SEQUENCE [LARGE SCALE GENOMIC DNA]</scope>
    <source>
        <strain evidence="2 3">ALG-7-W6</strain>
    </source>
</reference>
<dbReference type="Proteomes" id="UP000187455">
    <property type="component" value="Unassembled WGS sequence"/>
</dbReference>
<proteinExistence type="predicted"/>
<dbReference type="PROSITE" id="PS50878">
    <property type="entry name" value="RT_POL"/>
    <property type="match status" value="1"/>
</dbReference>